<reference evidence="2" key="1">
    <citation type="submission" date="2018-01" db="EMBL/GenBank/DDBJ databases">
        <authorList>
            <person name="Clerissi C."/>
        </authorList>
    </citation>
    <scope>NUCLEOTIDE SEQUENCE</scope>
    <source>
        <strain evidence="2">Cupriavidus oxalaticus LMG 2235</strain>
    </source>
</reference>
<dbReference type="Proteomes" id="UP000256862">
    <property type="component" value="Chromosome CO2235"/>
</dbReference>
<dbReference type="AlphaFoldDB" id="A0A375G0R2"/>
<feature type="transmembrane region" description="Helical" evidence="1">
    <location>
        <begin position="52"/>
        <end position="73"/>
    </location>
</feature>
<organism evidence="2">
    <name type="scientific">Cupriavidus oxalaticus</name>
    <dbReference type="NCBI Taxonomy" id="96344"/>
    <lineage>
        <taxon>Bacteria</taxon>
        <taxon>Pseudomonadati</taxon>
        <taxon>Pseudomonadota</taxon>
        <taxon>Betaproteobacteria</taxon>
        <taxon>Burkholderiales</taxon>
        <taxon>Burkholderiaceae</taxon>
        <taxon>Cupriavidus</taxon>
    </lineage>
</organism>
<sequence length="105" mass="12141">MLFLLSFIFGVGLYFYALRHNRSKYWGPVVMLLQALLRLYDEMKGGFSDVEIFVYSIALTLALYWLIGQMSAAMTKCQHCKKLTVAENGKCQHCDQPVDMQHRVE</sequence>
<comment type="caution">
    <text evidence="2">The sequence shown here is derived from an EMBL/GenBank/DDBJ whole genome shotgun (WGS) entry which is preliminary data.</text>
</comment>
<name>A0A375G0R2_9BURK</name>
<protein>
    <submittedName>
        <fullName evidence="2">Uncharacterized protein</fullName>
    </submittedName>
</protein>
<gene>
    <name evidence="2" type="ORF">CO2235_200079</name>
</gene>
<proteinExistence type="predicted"/>
<evidence type="ECO:0000313" key="2">
    <source>
        <dbReference type="EMBL" id="SPC14223.1"/>
    </source>
</evidence>
<evidence type="ECO:0000256" key="1">
    <source>
        <dbReference type="SAM" id="Phobius"/>
    </source>
</evidence>
<accession>A0A375G0R2</accession>
<keyword evidence="1" id="KW-0472">Membrane</keyword>
<keyword evidence="1" id="KW-1133">Transmembrane helix</keyword>
<keyword evidence="1" id="KW-0812">Transmembrane</keyword>
<dbReference type="EMBL" id="OGUS01000121">
    <property type="protein sequence ID" value="SPC14223.1"/>
    <property type="molecule type" value="Genomic_DNA"/>
</dbReference>